<comment type="caution">
    <text evidence="1">The sequence shown here is derived from an EMBL/GenBank/DDBJ whole genome shotgun (WGS) entry which is preliminary data.</text>
</comment>
<dbReference type="AlphaFoldDB" id="A0A085W024"/>
<reference evidence="1 2" key="1">
    <citation type="submission" date="2014-04" db="EMBL/GenBank/DDBJ databases">
        <title>Genome assembly of Hyalangium minutum DSM 14724.</title>
        <authorList>
            <person name="Sharma G."/>
            <person name="Subramanian S."/>
        </authorList>
    </citation>
    <scope>NUCLEOTIDE SEQUENCE [LARGE SCALE GENOMIC DNA]</scope>
    <source>
        <strain evidence="1 2">DSM 14724</strain>
    </source>
</reference>
<dbReference type="Proteomes" id="UP000028725">
    <property type="component" value="Unassembled WGS sequence"/>
</dbReference>
<dbReference type="RefSeq" id="WP_044198382.1">
    <property type="nucleotide sequence ID" value="NZ_JMCB01000025.1"/>
</dbReference>
<protein>
    <submittedName>
        <fullName evidence="1">Uncharacterized protein</fullName>
    </submittedName>
</protein>
<gene>
    <name evidence="1" type="ORF">DB31_4472</name>
</gene>
<evidence type="ECO:0000313" key="2">
    <source>
        <dbReference type="Proteomes" id="UP000028725"/>
    </source>
</evidence>
<dbReference type="EMBL" id="JMCB01000025">
    <property type="protein sequence ID" value="KFE61037.1"/>
    <property type="molecule type" value="Genomic_DNA"/>
</dbReference>
<proteinExistence type="predicted"/>
<accession>A0A085W024</accession>
<sequence length="100" mass="11512">MIFISKQEVVRTIREMARTRKVYFDNSGAFLFNQAPHLNTQHVIDILSTATEGVVTVHEDRADLNKYSVVSPVQDVEIYLDADLRKELTVRAIMPIDHRN</sequence>
<name>A0A085W024_9BACT</name>
<organism evidence="1 2">
    <name type="scientific">Hyalangium minutum</name>
    <dbReference type="NCBI Taxonomy" id="394096"/>
    <lineage>
        <taxon>Bacteria</taxon>
        <taxon>Pseudomonadati</taxon>
        <taxon>Myxococcota</taxon>
        <taxon>Myxococcia</taxon>
        <taxon>Myxococcales</taxon>
        <taxon>Cystobacterineae</taxon>
        <taxon>Archangiaceae</taxon>
        <taxon>Hyalangium</taxon>
    </lineage>
</organism>
<evidence type="ECO:0000313" key="1">
    <source>
        <dbReference type="EMBL" id="KFE61037.1"/>
    </source>
</evidence>
<keyword evidence="2" id="KW-1185">Reference proteome</keyword>